<proteinExistence type="predicted"/>
<reference evidence="2" key="1">
    <citation type="journal article" date="2019" name="Int. J. Syst. Evol. Microbiol.">
        <title>The Global Catalogue of Microorganisms (GCM) 10K type strain sequencing project: providing services to taxonomists for standard genome sequencing and annotation.</title>
        <authorList>
            <consortium name="The Broad Institute Genomics Platform"/>
            <consortium name="The Broad Institute Genome Sequencing Center for Infectious Disease"/>
            <person name="Wu L."/>
            <person name="Ma J."/>
        </authorList>
    </citation>
    <scope>NUCLEOTIDE SEQUENCE [LARGE SCALE GENOMIC DNA]</scope>
    <source>
        <strain evidence="2">CGMCC 1.12770</strain>
    </source>
</reference>
<gene>
    <name evidence="1" type="ORF">GCM10008014_17860</name>
</gene>
<organism evidence="1 2">
    <name type="scientific">Paenibacillus silvae</name>
    <dbReference type="NCBI Taxonomy" id="1325358"/>
    <lineage>
        <taxon>Bacteria</taxon>
        <taxon>Bacillati</taxon>
        <taxon>Bacillota</taxon>
        <taxon>Bacilli</taxon>
        <taxon>Bacillales</taxon>
        <taxon>Paenibacillaceae</taxon>
        <taxon>Paenibacillus</taxon>
    </lineage>
</organism>
<dbReference type="Proteomes" id="UP000652153">
    <property type="component" value="Unassembled WGS sequence"/>
</dbReference>
<dbReference type="EMBL" id="BMFU01000002">
    <property type="protein sequence ID" value="GGH51816.1"/>
    <property type="molecule type" value="Genomic_DNA"/>
</dbReference>
<protein>
    <submittedName>
        <fullName evidence="1">Uncharacterized protein</fullName>
    </submittedName>
</protein>
<keyword evidence="2" id="KW-1185">Reference proteome</keyword>
<comment type="caution">
    <text evidence="1">The sequence shown here is derived from an EMBL/GenBank/DDBJ whole genome shotgun (WGS) entry which is preliminary data.</text>
</comment>
<name>A0ABQ1Z8P2_9BACL</name>
<sequence>MSQEVNMRGKASFILQSLSLESLLNLSNLISQNNLSLILIRSILQQHIDQLLRHLIIQLM</sequence>
<accession>A0ABQ1Z8P2</accession>
<evidence type="ECO:0000313" key="2">
    <source>
        <dbReference type="Proteomes" id="UP000652153"/>
    </source>
</evidence>
<evidence type="ECO:0000313" key="1">
    <source>
        <dbReference type="EMBL" id="GGH51816.1"/>
    </source>
</evidence>